<feature type="signal peptide" evidence="1">
    <location>
        <begin position="1"/>
        <end position="21"/>
    </location>
</feature>
<keyword evidence="2" id="KW-0503">Monooxygenase</keyword>
<gene>
    <name evidence="2" type="ORF">IF1G_11041</name>
</gene>
<keyword evidence="2" id="KW-0560">Oxidoreductase</keyword>
<organism evidence="2 3">
    <name type="scientific">Cordyceps javanica</name>
    <dbReference type="NCBI Taxonomy" id="43265"/>
    <lineage>
        <taxon>Eukaryota</taxon>
        <taxon>Fungi</taxon>
        <taxon>Dikarya</taxon>
        <taxon>Ascomycota</taxon>
        <taxon>Pezizomycotina</taxon>
        <taxon>Sordariomycetes</taxon>
        <taxon>Hypocreomycetidae</taxon>
        <taxon>Hypocreales</taxon>
        <taxon>Cordycipitaceae</taxon>
        <taxon>Cordyceps</taxon>
    </lineage>
</organism>
<name>A0A545VJ33_9HYPO</name>
<keyword evidence="1" id="KW-0732">Signal</keyword>
<reference evidence="2 3" key="1">
    <citation type="journal article" date="2019" name="Appl. Microbiol. Biotechnol.">
        <title>Genome sequence of Isaria javanica and comparative genome analysis insights into family S53 peptidase evolution in fungal entomopathogens.</title>
        <authorList>
            <person name="Lin R."/>
            <person name="Zhang X."/>
            <person name="Xin B."/>
            <person name="Zou M."/>
            <person name="Gao Y."/>
            <person name="Qin F."/>
            <person name="Hu Q."/>
            <person name="Xie B."/>
            <person name="Cheng X."/>
        </authorList>
    </citation>
    <scope>NUCLEOTIDE SEQUENCE [LARGE SCALE GENOMIC DNA]</scope>
    <source>
        <strain evidence="2 3">IJ1G</strain>
    </source>
</reference>
<comment type="caution">
    <text evidence="2">The sequence shown here is derived from an EMBL/GenBank/DDBJ whole genome shotgun (WGS) entry which is preliminary data.</text>
</comment>
<feature type="chain" id="PRO_5022097446" evidence="1">
    <location>
        <begin position="22"/>
        <end position="273"/>
    </location>
</feature>
<protein>
    <submittedName>
        <fullName evidence="2">Kynurenine 3-monooxygenase</fullName>
    </submittedName>
</protein>
<evidence type="ECO:0000313" key="2">
    <source>
        <dbReference type="EMBL" id="TQV90282.1"/>
    </source>
</evidence>
<evidence type="ECO:0000256" key="1">
    <source>
        <dbReference type="SAM" id="SignalP"/>
    </source>
</evidence>
<sequence>MYIKIIKILSQAGTLAALTAAQTALWVPDCGDHVLMLGDRIAHEFQGLNAGSVTNIDTVLAFRTYTVLHQSTAPAGFKYTGDYLVKDPLLTHTITTCTTEASSTGATGIPAVTSPVSAQAPVGTSKLTMSLQSTSVEVAPTSCFTTGVPETDMLFVLSQVMEFCGSHTSLASPTSISAMSTKGDRQVQFDVGEAECNTGPGAASDIPFSVGIPTGPRPTDSFGVWNAAIAPCMQLSNIWQHCIYEQDNGGRGGYGTFGCLQLSLKFKQGTQSD</sequence>
<dbReference type="Proteomes" id="UP000315783">
    <property type="component" value="Unassembled WGS sequence"/>
</dbReference>
<proteinExistence type="predicted"/>
<dbReference type="EMBL" id="SPUK01000029">
    <property type="protein sequence ID" value="TQV90282.1"/>
    <property type="molecule type" value="Genomic_DNA"/>
</dbReference>
<dbReference type="GO" id="GO:0004497">
    <property type="term" value="F:monooxygenase activity"/>
    <property type="evidence" value="ECO:0007669"/>
    <property type="project" value="UniProtKB-KW"/>
</dbReference>
<accession>A0A545VJ33</accession>
<dbReference type="AlphaFoldDB" id="A0A545VJ33"/>
<keyword evidence="3" id="KW-1185">Reference proteome</keyword>
<evidence type="ECO:0000313" key="3">
    <source>
        <dbReference type="Proteomes" id="UP000315783"/>
    </source>
</evidence>